<dbReference type="InterPro" id="IPR037123">
    <property type="entry name" value="PRibGlycinamide_synth_C_sf"/>
</dbReference>
<dbReference type="Pfam" id="PF02843">
    <property type="entry name" value="GARS_C"/>
    <property type="match status" value="1"/>
</dbReference>
<comment type="similarity">
    <text evidence="9">Belongs to the GARS family.</text>
</comment>
<dbReference type="PANTHER" id="PTHR43472:SF1">
    <property type="entry name" value="PHOSPHORIBOSYLAMINE--GLYCINE LIGASE, CHLOROPLASTIC"/>
    <property type="match status" value="1"/>
</dbReference>
<comment type="pathway">
    <text evidence="3">Purine metabolism; IMP biosynthesis via de novo pathway; N(1)-(5-phospho-D-ribosyl)glycinamide from 5-phospho-alpha-D-ribose 1-diphosphate: step 2/2.</text>
</comment>
<evidence type="ECO:0000256" key="1">
    <source>
        <dbReference type="ARBA" id="ARBA00001936"/>
    </source>
</evidence>
<evidence type="ECO:0000313" key="15">
    <source>
        <dbReference type="Proteomes" id="UP001594288"/>
    </source>
</evidence>
<gene>
    <name evidence="14" type="ORF">ACFL2Z_04325</name>
</gene>
<dbReference type="EC" id="6.3.4.13" evidence="4"/>
<dbReference type="InterPro" id="IPR020561">
    <property type="entry name" value="PRibGlycinamid_synth_ATP-grasp"/>
</dbReference>
<dbReference type="SUPFAM" id="SSF56059">
    <property type="entry name" value="Glutathione synthetase ATP-binding domain-like"/>
    <property type="match status" value="1"/>
</dbReference>
<dbReference type="Gene3D" id="3.30.470.20">
    <property type="entry name" value="ATP-grasp fold, B domain"/>
    <property type="match status" value="1"/>
</dbReference>
<evidence type="ECO:0000256" key="4">
    <source>
        <dbReference type="ARBA" id="ARBA00013255"/>
    </source>
</evidence>
<evidence type="ECO:0000256" key="3">
    <source>
        <dbReference type="ARBA" id="ARBA00005174"/>
    </source>
</evidence>
<evidence type="ECO:0000256" key="10">
    <source>
        <dbReference type="ARBA" id="ARBA00042242"/>
    </source>
</evidence>
<dbReference type="Proteomes" id="UP001594288">
    <property type="component" value="Unassembled WGS sequence"/>
</dbReference>
<organism evidence="14 15">
    <name type="scientific">Eiseniibacteriota bacterium</name>
    <dbReference type="NCBI Taxonomy" id="2212470"/>
    <lineage>
        <taxon>Bacteria</taxon>
        <taxon>Candidatus Eiseniibacteriota</taxon>
    </lineage>
</organism>
<evidence type="ECO:0000259" key="13">
    <source>
        <dbReference type="PROSITE" id="PS50975"/>
    </source>
</evidence>
<evidence type="ECO:0000256" key="9">
    <source>
        <dbReference type="ARBA" id="ARBA00038345"/>
    </source>
</evidence>
<comment type="cofactor">
    <cofactor evidence="2">
        <name>Mg(2+)</name>
        <dbReference type="ChEBI" id="CHEBI:18420"/>
    </cofactor>
</comment>
<dbReference type="PROSITE" id="PS50975">
    <property type="entry name" value="ATP_GRASP"/>
    <property type="match status" value="1"/>
</dbReference>
<keyword evidence="6 12" id="KW-0547">Nucleotide-binding</keyword>
<protein>
    <recommendedName>
        <fullName evidence="4">phosphoribosylamine--glycine ligase</fullName>
        <ecNumber evidence="4">6.3.4.13</ecNumber>
    </recommendedName>
    <alternativeName>
        <fullName evidence="10">Glycinamide ribonucleotide synthetase</fullName>
    </alternativeName>
    <alternativeName>
        <fullName evidence="11">Phosphoribosylglycinamide synthetase</fullName>
    </alternativeName>
</protein>
<evidence type="ECO:0000256" key="7">
    <source>
        <dbReference type="ARBA" id="ARBA00022755"/>
    </source>
</evidence>
<evidence type="ECO:0000256" key="6">
    <source>
        <dbReference type="ARBA" id="ARBA00022741"/>
    </source>
</evidence>
<reference evidence="14 15" key="1">
    <citation type="submission" date="2024-09" db="EMBL/GenBank/DDBJ databases">
        <authorList>
            <person name="D'Angelo T."/>
        </authorList>
    </citation>
    <scope>NUCLEOTIDE SEQUENCE [LARGE SCALE GENOMIC DNA]</scope>
    <source>
        <strain evidence="14">SAG AM-311-F02</strain>
    </source>
</reference>
<dbReference type="Pfam" id="PF01071">
    <property type="entry name" value="GARS_A"/>
    <property type="match status" value="1"/>
</dbReference>
<dbReference type="Gene3D" id="3.90.600.10">
    <property type="entry name" value="Phosphoribosylglycinamide synthetase, C-terminal domain"/>
    <property type="match status" value="1"/>
</dbReference>
<name>A0ABV6YQF7_UNCEI</name>
<dbReference type="SMART" id="SM01209">
    <property type="entry name" value="GARS_A"/>
    <property type="match status" value="1"/>
</dbReference>
<proteinExistence type="inferred from homology"/>
<keyword evidence="5 14" id="KW-0436">Ligase</keyword>
<dbReference type="InterPro" id="IPR020559">
    <property type="entry name" value="PRibGlycinamide_synth_CS"/>
</dbReference>
<comment type="caution">
    <text evidence="14">The sequence shown here is derived from an EMBL/GenBank/DDBJ whole genome shotgun (WGS) entry which is preliminary data.</text>
</comment>
<keyword evidence="15" id="KW-1185">Reference proteome</keyword>
<dbReference type="InterPro" id="IPR020560">
    <property type="entry name" value="PRibGlycinamide_synth_C-dom"/>
</dbReference>
<dbReference type="InterPro" id="IPR000115">
    <property type="entry name" value="PRibGlycinamide_synth"/>
</dbReference>
<evidence type="ECO:0000256" key="12">
    <source>
        <dbReference type="PROSITE-ProRule" id="PRU00409"/>
    </source>
</evidence>
<dbReference type="EMBL" id="JBHPEI010000071">
    <property type="protein sequence ID" value="MFC1800119.1"/>
    <property type="molecule type" value="Genomic_DNA"/>
</dbReference>
<dbReference type="InterPro" id="IPR011761">
    <property type="entry name" value="ATP-grasp"/>
</dbReference>
<dbReference type="SMART" id="SM01210">
    <property type="entry name" value="GARS_C"/>
    <property type="match status" value="1"/>
</dbReference>
<dbReference type="GO" id="GO:0016874">
    <property type="term" value="F:ligase activity"/>
    <property type="evidence" value="ECO:0007669"/>
    <property type="project" value="UniProtKB-KW"/>
</dbReference>
<keyword evidence="7" id="KW-0658">Purine biosynthesis</keyword>
<evidence type="ECO:0000256" key="8">
    <source>
        <dbReference type="ARBA" id="ARBA00022840"/>
    </source>
</evidence>
<dbReference type="InterPro" id="IPR011054">
    <property type="entry name" value="Rudment_hybrid_motif"/>
</dbReference>
<evidence type="ECO:0000256" key="2">
    <source>
        <dbReference type="ARBA" id="ARBA00001946"/>
    </source>
</evidence>
<comment type="cofactor">
    <cofactor evidence="1">
        <name>Mn(2+)</name>
        <dbReference type="ChEBI" id="CHEBI:29035"/>
    </cofactor>
</comment>
<evidence type="ECO:0000313" key="14">
    <source>
        <dbReference type="EMBL" id="MFC1800119.1"/>
    </source>
</evidence>
<keyword evidence="8 12" id="KW-0067">ATP-binding</keyword>
<dbReference type="PANTHER" id="PTHR43472">
    <property type="entry name" value="PHOSPHORIBOSYLAMINE--GLYCINE LIGASE"/>
    <property type="match status" value="1"/>
</dbReference>
<evidence type="ECO:0000256" key="11">
    <source>
        <dbReference type="ARBA" id="ARBA00042864"/>
    </source>
</evidence>
<dbReference type="PROSITE" id="PS00184">
    <property type="entry name" value="GARS"/>
    <property type="match status" value="1"/>
</dbReference>
<dbReference type="SUPFAM" id="SSF51246">
    <property type="entry name" value="Rudiment single hybrid motif"/>
    <property type="match status" value="1"/>
</dbReference>
<accession>A0ABV6YQF7</accession>
<feature type="domain" description="ATP-grasp" evidence="13">
    <location>
        <begin position="59"/>
        <end position="112"/>
    </location>
</feature>
<sequence>EDYVLLPPSQDHKPIFDGDRGPNTGGMGAYCPAPLIDRQAMDHIEDVVFRRLLDGLKKKGIRYRGVLYAGLILNEKGVFVIEFNARFGDPETQCMLPVIDIDLGELLLDASRGRLGGTRRVDAKSWAVSVVLASGGYPGSYEKDKVITGVERAVSHNEVEVFHAGTRRAEDGSLRTSGGRVLAVTGMGDTLRAARRVAYNSARLIRFAGAQNRRDIGVKGLARLEKLEVR</sequence>
<evidence type="ECO:0000256" key="5">
    <source>
        <dbReference type="ARBA" id="ARBA00022598"/>
    </source>
</evidence>
<feature type="non-terminal residue" evidence="14">
    <location>
        <position position="1"/>
    </location>
</feature>